<dbReference type="InterPro" id="IPR033985">
    <property type="entry name" value="SusD-like_N"/>
</dbReference>
<dbReference type="Pfam" id="PF14322">
    <property type="entry name" value="SusD-like_3"/>
    <property type="match status" value="1"/>
</dbReference>
<evidence type="ECO:0000256" key="5">
    <source>
        <dbReference type="ARBA" id="ARBA00023237"/>
    </source>
</evidence>
<evidence type="ECO:0000256" key="1">
    <source>
        <dbReference type="ARBA" id="ARBA00004442"/>
    </source>
</evidence>
<dbReference type="EMBL" id="JBHUHR010000045">
    <property type="protein sequence ID" value="MFD2036634.1"/>
    <property type="molecule type" value="Genomic_DNA"/>
</dbReference>
<accession>A0ABW4VPP9</accession>
<feature type="domain" description="RagB/SusD" evidence="6">
    <location>
        <begin position="324"/>
        <end position="412"/>
    </location>
</feature>
<keyword evidence="9" id="KW-1185">Reference proteome</keyword>
<proteinExistence type="inferred from homology"/>
<evidence type="ECO:0000313" key="8">
    <source>
        <dbReference type="EMBL" id="MFD2036634.1"/>
    </source>
</evidence>
<evidence type="ECO:0000259" key="7">
    <source>
        <dbReference type="Pfam" id="PF14322"/>
    </source>
</evidence>
<organism evidence="8 9">
    <name type="scientific">Belliella marina</name>
    <dbReference type="NCBI Taxonomy" id="1644146"/>
    <lineage>
        <taxon>Bacteria</taxon>
        <taxon>Pseudomonadati</taxon>
        <taxon>Bacteroidota</taxon>
        <taxon>Cytophagia</taxon>
        <taxon>Cytophagales</taxon>
        <taxon>Cyclobacteriaceae</taxon>
        <taxon>Belliella</taxon>
    </lineage>
</organism>
<dbReference type="SUPFAM" id="SSF48452">
    <property type="entry name" value="TPR-like"/>
    <property type="match status" value="1"/>
</dbReference>
<dbReference type="Gene3D" id="1.25.40.390">
    <property type="match status" value="1"/>
</dbReference>
<evidence type="ECO:0000259" key="6">
    <source>
        <dbReference type="Pfam" id="PF07980"/>
    </source>
</evidence>
<protein>
    <submittedName>
        <fullName evidence="8">RagB/SusD family nutrient uptake outer membrane protein</fullName>
    </submittedName>
</protein>
<dbReference type="CDD" id="cd08977">
    <property type="entry name" value="SusD"/>
    <property type="match status" value="1"/>
</dbReference>
<feature type="domain" description="SusD-like N-terminal" evidence="7">
    <location>
        <begin position="23"/>
        <end position="224"/>
    </location>
</feature>
<comment type="caution">
    <text evidence="8">The sequence shown here is derived from an EMBL/GenBank/DDBJ whole genome shotgun (WGS) entry which is preliminary data.</text>
</comment>
<name>A0ABW4VPP9_9BACT</name>
<dbReference type="RefSeq" id="WP_376887843.1">
    <property type="nucleotide sequence ID" value="NZ_JBHUHR010000045.1"/>
</dbReference>
<dbReference type="Pfam" id="PF07980">
    <property type="entry name" value="SusD_RagB"/>
    <property type="match status" value="1"/>
</dbReference>
<dbReference type="InterPro" id="IPR012944">
    <property type="entry name" value="SusD_RagB_dom"/>
</dbReference>
<comment type="subcellular location">
    <subcellularLocation>
        <location evidence="1">Cell outer membrane</location>
    </subcellularLocation>
</comment>
<keyword evidence="4" id="KW-0472">Membrane</keyword>
<dbReference type="PROSITE" id="PS51257">
    <property type="entry name" value="PROKAR_LIPOPROTEIN"/>
    <property type="match status" value="1"/>
</dbReference>
<keyword evidence="5" id="KW-0998">Cell outer membrane</keyword>
<evidence type="ECO:0000256" key="4">
    <source>
        <dbReference type="ARBA" id="ARBA00023136"/>
    </source>
</evidence>
<sequence length="446" mass="50694">MKNIGNTSTWMILLMIILSSCGDFIDRSPLDQLNQETFFTDEATTQAAVIGAYRTLTSSNLYGQAFIVVPEFAAGHMRHISNFPEYLEYQNFNIRIDNPWALNIWTASYETVNACNNIIAYAPNIEEYANNENLQNMVKEAHFIRALVYFNLVRAWGDVPLITEPTTPRTTSEDIKVPRDLSSMVYDQIVSDLEMATDLPDNYVSSKGRANGLSAKSLLAKVHLYLGNMQDAANLADEVIQSGQFQLLQNYSHIWTIENSEESIFELQFDEQVPNTFVQNANPSSRQEFFASDAARELFDEEDTRRDFTIREAEDNSGNINFYVGKYRTFNPPTQNVPIIRLAEVYLIYAEAVASDNLQEGINAVSAIRTRAGLETDFVGSQGELIALIQQERRKELMFEFETWFDHCRTGAAADILEVPDPNRYLFPIPQLELDLNDKLIQNPGY</sequence>
<dbReference type="InterPro" id="IPR011990">
    <property type="entry name" value="TPR-like_helical_dom_sf"/>
</dbReference>
<evidence type="ECO:0000256" key="3">
    <source>
        <dbReference type="ARBA" id="ARBA00022729"/>
    </source>
</evidence>
<evidence type="ECO:0000313" key="9">
    <source>
        <dbReference type="Proteomes" id="UP001597361"/>
    </source>
</evidence>
<reference evidence="9" key="1">
    <citation type="journal article" date="2019" name="Int. J. Syst. Evol. Microbiol.">
        <title>The Global Catalogue of Microorganisms (GCM) 10K type strain sequencing project: providing services to taxonomists for standard genome sequencing and annotation.</title>
        <authorList>
            <consortium name="The Broad Institute Genomics Platform"/>
            <consortium name="The Broad Institute Genome Sequencing Center for Infectious Disease"/>
            <person name="Wu L."/>
            <person name="Ma J."/>
        </authorList>
    </citation>
    <scope>NUCLEOTIDE SEQUENCE [LARGE SCALE GENOMIC DNA]</scope>
    <source>
        <strain evidence="9">CGMCC 1.15180</strain>
    </source>
</reference>
<dbReference type="Proteomes" id="UP001597361">
    <property type="component" value="Unassembled WGS sequence"/>
</dbReference>
<gene>
    <name evidence="8" type="ORF">ACFSKL_17655</name>
</gene>
<comment type="similarity">
    <text evidence="2">Belongs to the SusD family.</text>
</comment>
<keyword evidence="3" id="KW-0732">Signal</keyword>
<evidence type="ECO:0000256" key="2">
    <source>
        <dbReference type="ARBA" id="ARBA00006275"/>
    </source>
</evidence>